<feature type="domain" description="PAS" evidence="9">
    <location>
        <begin position="172"/>
        <end position="216"/>
    </location>
</feature>
<evidence type="ECO:0000259" key="9">
    <source>
        <dbReference type="PROSITE" id="PS50112"/>
    </source>
</evidence>
<dbReference type="InterPro" id="IPR003594">
    <property type="entry name" value="HATPase_dom"/>
</dbReference>
<sequence>MIISGAIVGLCVWSLAAGSDAASERLFVPVIPGILAAMVLIVAVASYFAAPYHKLTVSCWLNYALCCVMAVALVMTTGGVRSPFMSLLVMFAPIAGVLGKQMVALFGGLVVAFAAQQIIMKSTPVAQSLPVIAVLAIAFCAGLPFWLRQFAAAHDAAKDRSYQELATKLDKAASTSEVVINAIGDGVLALDDKGTVKLINPAAQQMIGWREQDAVGFNYKTILKLQTSTGTDISDSTNPVMIALSNNKPAKDDTLSVQTQSGKSFLAYISVSPIGTDDVHDGVIVVFRDITAERRDERQRAEFVSTASHEMRTPVASIEGYLGLALNPQTASVDDRARGYITKAHESAQHLGRLFSDLLDISRADDHRLKNDPHIIDVIPFIGDIVEGLKPHADEKGLDLIYRPTQNEDGAKQVSPIFYANVDNDHLREIVQNLIENAIKYTPAGSVAVDITGNDKQVTISVSDTGIGIPREDQAHLFQKFYRVDNTDTREINGTGLGLYLCRRLAETIGGRLWVESEYKKGSTFFVSIPRADNATAQRLIKESALKASIAATRAQQQNQPPAQDTMQAALAQSSSEPTPQPIDTPPAAPDAQTPYTNTPLSSIEANPEQYIKQLRQQVSLSVPPRDPPK</sequence>
<feature type="transmembrane region" description="Helical" evidence="7">
    <location>
        <begin position="57"/>
        <end position="75"/>
    </location>
</feature>
<dbReference type="Pfam" id="PF00989">
    <property type="entry name" value="PAS"/>
    <property type="match status" value="1"/>
</dbReference>
<protein>
    <recommendedName>
        <fullName evidence="2">histidine kinase</fullName>
        <ecNumber evidence="2">2.7.13.3</ecNumber>
    </recommendedName>
</protein>
<dbReference type="InterPro" id="IPR004358">
    <property type="entry name" value="Sig_transdc_His_kin-like_C"/>
</dbReference>
<dbReference type="SUPFAM" id="SSF47384">
    <property type="entry name" value="Homodimeric domain of signal transducing histidine kinase"/>
    <property type="match status" value="1"/>
</dbReference>
<keyword evidence="3" id="KW-0597">Phosphoprotein</keyword>
<dbReference type="InterPro" id="IPR000014">
    <property type="entry name" value="PAS"/>
</dbReference>
<evidence type="ECO:0000313" key="10">
    <source>
        <dbReference type="EMBL" id="WIO45942.1"/>
    </source>
</evidence>
<evidence type="ECO:0000259" key="8">
    <source>
        <dbReference type="PROSITE" id="PS50109"/>
    </source>
</evidence>
<evidence type="ECO:0000256" key="7">
    <source>
        <dbReference type="SAM" id="Phobius"/>
    </source>
</evidence>
<dbReference type="InterPro" id="IPR036890">
    <property type="entry name" value="HATPase_C_sf"/>
</dbReference>
<evidence type="ECO:0000256" key="6">
    <source>
        <dbReference type="SAM" id="MobiDB-lite"/>
    </source>
</evidence>
<keyword evidence="5" id="KW-0418">Kinase</keyword>
<dbReference type="InterPro" id="IPR005467">
    <property type="entry name" value="His_kinase_dom"/>
</dbReference>
<feature type="region of interest" description="Disordered" evidence="6">
    <location>
        <begin position="553"/>
        <end position="630"/>
    </location>
</feature>
<dbReference type="Pfam" id="PF02518">
    <property type="entry name" value="HATPase_c"/>
    <property type="match status" value="1"/>
</dbReference>
<dbReference type="PANTHER" id="PTHR43047">
    <property type="entry name" value="TWO-COMPONENT HISTIDINE PROTEIN KINASE"/>
    <property type="match status" value="1"/>
</dbReference>
<dbReference type="Proteomes" id="UP001177295">
    <property type="component" value="Chromosome"/>
</dbReference>
<dbReference type="RefSeq" id="WP_376754306.1">
    <property type="nucleotide sequence ID" value="NZ_CP124550.1"/>
</dbReference>
<dbReference type="SUPFAM" id="SSF55785">
    <property type="entry name" value="PYP-like sensor domain (PAS domain)"/>
    <property type="match status" value="1"/>
</dbReference>
<keyword evidence="7" id="KW-0812">Transmembrane</keyword>
<dbReference type="CDD" id="cd16922">
    <property type="entry name" value="HATPase_EvgS-ArcB-TorS-like"/>
    <property type="match status" value="1"/>
</dbReference>
<name>A0ABY8WUY8_9BACT</name>
<evidence type="ECO:0000256" key="4">
    <source>
        <dbReference type="ARBA" id="ARBA00022679"/>
    </source>
</evidence>
<dbReference type="EC" id="2.7.13.3" evidence="2"/>
<feature type="transmembrane region" description="Helical" evidence="7">
    <location>
        <begin position="125"/>
        <end position="147"/>
    </location>
</feature>
<dbReference type="InterPro" id="IPR035965">
    <property type="entry name" value="PAS-like_dom_sf"/>
</dbReference>
<evidence type="ECO:0000256" key="3">
    <source>
        <dbReference type="ARBA" id="ARBA00022553"/>
    </source>
</evidence>
<dbReference type="PANTHER" id="PTHR43047:SF72">
    <property type="entry name" value="OSMOSENSING HISTIDINE PROTEIN KINASE SLN1"/>
    <property type="match status" value="1"/>
</dbReference>
<proteinExistence type="predicted"/>
<dbReference type="EMBL" id="CP124550">
    <property type="protein sequence ID" value="WIO45942.1"/>
    <property type="molecule type" value="Genomic_DNA"/>
</dbReference>
<dbReference type="Gene3D" id="1.10.287.130">
    <property type="match status" value="1"/>
</dbReference>
<reference evidence="10 11" key="1">
    <citation type="journal article" date="2023" name="Cell">
        <title>Genetic manipulation of Patescibacteria provides mechanistic insights into microbial dark matter and the epibiotic lifestyle.</title>
        <authorList>
            <person name="Wang Y."/>
            <person name="Gallagher L.A."/>
            <person name="Andrade P.A."/>
            <person name="Liu A."/>
            <person name="Humphreys I.R."/>
            <person name="Turkarslan S."/>
            <person name="Cutler K.J."/>
            <person name="Arrieta-Ortiz M.L."/>
            <person name="Li Y."/>
            <person name="Radey M.C."/>
            <person name="McLean J.S."/>
            <person name="Cong Q."/>
            <person name="Baker D."/>
            <person name="Baliga N.S."/>
            <person name="Peterson S.B."/>
            <person name="Mougous J.D."/>
        </authorList>
    </citation>
    <scope>NUCLEOTIDE SEQUENCE [LARGE SCALE GENOMIC DNA]</scope>
    <source>
        <strain evidence="10 11">ML1</strain>
    </source>
</reference>
<keyword evidence="7" id="KW-1133">Transmembrane helix</keyword>
<dbReference type="Gene3D" id="3.30.450.20">
    <property type="entry name" value="PAS domain"/>
    <property type="match status" value="1"/>
</dbReference>
<dbReference type="SMART" id="SM00388">
    <property type="entry name" value="HisKA"/>
    <property type="match status" value="1"/>
</dbReference>
<dbReference type="InterPro" id="IPR003661">
    <property type="entry name" value="HisK_dim/P_dom"/>
</dbReference>
<keyword evidence="4" id="KW-0808">Transferase</keyword>
<feature type="compositionally biased region" description="Polar residues" evidence="6">
    <location>
        <begin position="596"/>
        <end position="605"/>
    </location>
</feature>
<feature type="domain" description="Histidine kinase" evidence="8">
    <location>
        <begin position="306"/>
        <end position="533"/>
    </location>
</feature>
<accession>A0ABY8WUY8</accession>
<organism evidence="10 11">
    <name type="scientific">Candidatus Southlakia epibionticum</name>
    <dbReference type="NCBI Taxonomy" id="3043284"/>
    <lineage>
        <taxon>Bacteria</taxon>
        <taxon>Candidatus Saccharimonadota</taxon>
        <taxon>Candidatus Saccharimonadia</taxon>
        <taxon>Candidatus Saccharimonadales</taxon>
        <taxon>Candidatus Saccharimonadaceae</taxon>
        <taxon>Candidatus Southlakia</taxon>
    </lineage>
</organism>
<dbReference type="InterPro" id="IPR013767">
    <property type="entry name" value="PAS_fold"/>
</dbReference>
<dbReference type="SUPFAM" id="SSF55874">
    <property type="entry name" value="ATPase domain of HSP90 chaperone/DNA topoisomerase II/histidine kinase"/>
    <property type="match status" value="1"/>
</dbReference>
<feature type="compositionally biased region" description="Pro residues" evidence="6">
    <location>
        <begin position="579"/>
        <end position="589"/>
    </location>
</feature>
<dbReference type="CDD" id="cd00130">
    <property type="entry name" value="PAS"/>
    <property type="match status" value="1"/>
</dbReference>
<dbReference type="Pfam" id="PF00512">
    <property type="entry name" value="HisKA"/>
    <property type="match status" value="1"/>
</dbReference>
<evidence type="ECO:0000256" key="1">
    <source>
        <dbReference type="ARBA" id="ARBA00000085"/>
    </source>
</evidence>
<feature type="transmembrane region" description="Helical" evidence="7">
    <location>
        <begin position="31"/>
        <end position="50"/>
    </location>
</feature>
<dbReference type="CDD" id="cd00082">
    <property type="entry name" value="HisKA"/>
    <property type="match status" value="1"/>
</dbReference>
<dbReference type="SMART" id="SM00387">
    <property type="entry name" value="HATPase_c"/>
    <property type="match status" value="1"/>
</dbReference>
<keyword evidence="11" id="KW-1185">Reference proteome</keyword>
<feature type="compositionally biased region" description="Polar residues" evidence="6">
    <location>
        <begin position="554"/>
        <end position="577"/>
    </location>
</feature>
<dbReference type="NCBIfam" id="TIGR00229">
    <property type="entry name" value="sensory_box"/>
    <property type="match status" value="1"/>
</dbReference>
<evidence type="ECO:0000313" key="11">
    <source>
        <dbReference type="Proteomes" id="UP001177295"/>
    </source>
</evidence>
<dbReference type="PRINTS" id="PR00344">
    <property type="entry name" value="BCTRLSENSOR"/>
</dbReference>
<evidence type="ECO:0000256" key="5">
    <source>
        <dbReference type="ARBA" id="ARBA00022777"/>
    </source>
</evidence>
<comment type="catalytic activity">
    <reaction evidence="1">
        <text>ATP + protein L-histidine = ADP + protein N-phospho-L-histidine.</text>
        <dbReference type="EC" id="2.7.13.3"/>
    </reaction>
</comment>
<dbReference type="Gene3D" id="3.30.565.10">
    <property type="entry name" value="Histidine kinase-like ATPase, C-terminal domain"/>
    <property type="match status" value="1"/>
</dbReference>
<dbReference type="PROSITE" id="PS50109">
    <property type="entry name" value="HIS_KIN"/>
    <property type="match status" value="1"/>
</dbReference>
<gene>
    <name evidence="10" type="ORF">SEML1_0312</name>
</gene>
<keyword evidence="7" id="KW-0472">Membrane</keyword>
<feature type="transmembrane region" description="Helical" evidence="7">
    <location>
        <begin position="87"/>
        <end position="113"/>
    </location>
</feature>
<dbReference type="PROSITE" id="PS50112">
    <property type="entry name" value="PAS"/>
    <property type="match status" value="1"/>
</dbReference>
<evidence type="ECO:0000256" key="2">
    <source>
        <dbReference type="ARBA" id="ARBA00012438"/>
    </source>
</evidence>
<dbReference type="InterPro" id="IPR036097">
    <property type="entry name" value="HisK_dim/P_sf"/>
</dbReference>